<dbReference type="Proteomes" id="UP001162780">
    <property type="component" value="Chromosome"/>
</dbReference>
<keyword evidence="2" id="KW-1185">Reference proteome</keyword>
<organism evidence="1 2">
    <name type="scientific">Methylomonas rapida</name>
    <dbReference type="NCBI Taxonomy" id="2963939"/>
    <lineage>
        <taxon>Bacteria</taxon>
        <taxon>Pseudomonadati</taxon>
        <taxon>Pseudomonadota</taxon>
        <taxon>Gammaproteobacteria</taxon>
        <taxon>Methylococcales</taxon>
        <taxon>Methylococcaceae</taxon>
        <taxon>Methylomonas</taxon>
    </lineage>
</organism>
<protein>
    <recommendedName>
        <fullName evidence="3">Lipoprotein</fullName>
    </recommendedName>
</protein>
<dbReference type="EMBL" id="CP113517">
    <property type="protein sequence ID" value="WAR44369.1"/>
    <property type="molecule type" value="Genomic_DNA"/>
</dbReference>
<proteinExistence type="predicted"/>
<evidence type="ECO:0000313" key="2">
    <source>
        <dbReference type="Proteomes" id="UP001162780"/>
    </source>
</evidence>
<evidence type="ECO:0000313" key="1">
    <source>
        <dbReference type="EMBL" id="WAR44369.1"/>
    </source>
</evidence>
<accession>A0ABY7GJ07</accession>
<name>A0ABY7GJ07_9GAMM</name>
<evidence type="ECO:0008006" key="3">
    <source>
        <dbReference type="Google" id="ProtNLM"/>
    </source>
</evidence>
<sequence>MNNTADTMPWPHTNPASFFTLIKLSSLCLLLACLLTGCWAADIKPARQDPAKLQSLLLVPLESPPLEVIPDPLTQRMPAYGHYDNMAMPVALTSKRYRNAGGVIIAGLLSADDEQNHPLDAPMTADSATELVWNPVQMVAELAQTQFESRNIDARLNRAPYPLPMADNHRNANLQHWRRATQDWYAQEQSPMDYRQLGDFDGVLEIGIGNYRIFEGQTSLQILLKLIDPITGRVIARTRTEDFNVDGAALASLQTDSQAFKRRIAALGEQLLPQALENLGWPGFSRILARR</sequence>
<dbReference type="RefSeq" id="WP_255189345.1">
    <property type="nucleotide sequence ID" value="NZ_CP113517.1"/>
</dbReference>
<gene>
    <name evidence="1" type="ORF">NM686_018730</name>
</gene>
<reference evidence="1" key="1">
    <citation type="submission" date="2022-11" db="EMBL/GenBank/DDBJ databases">
        <title>Methylomonas rapida sp. nov., Carotenoid-Producing Obligate Methanotrophs with High Growth Characteristics and Biotechnological Potential.</title>
        <authorList>
            <person name="Tikhonova E.N."/>
            <person name="Suleimanov R.Z."/>
            <person name="Miroshnikov K."/>
            <person name="Oshkin I.Y."/>
            <person name="Belova S.E."/>
            <person name="Danilova O.V."/>
            <person name="Ashikhmin A."/>
            <person name="Konopkin A."/>
            <person name="But S.Y."/>
            <person name="Khmelenina V.N."/>
            <person name="Kuznetsov N."/>
            <person name="Pimenov N.V."/>
            <person name="Dedysh S.N."/>
        </authorList>
    </citation>
    <scope>NUCLEOTIDE SEQUENCE</scope>
    <source>
        <strain evidence="1">MP1</strain>
    </source>
</reference>